<evidence type="ECO:0000256" key="8">
    <source>
        <dbReference type="PIRNR" id="PIRNR005508"/>
    </source>
</evidence>
<feature type="transmembrane region" description="Helical" evidence="9">
    <location>
        <begin position="93"/>
        <end position="118"/>
    </location>
</feature>
<dbReference type="EMBL" id="FWZU01000001">
    <property type="protein sequence ID" value="SME95406.1"/>
    <property type="molecule type" value="Genomic_DNA"/>
</dbReference>
<proteinExistence type="inferred from homology"/>
<evidence type="ECO:0000256" key="9">
    <source>
        <dbReference type="SAM" id="Phobius"/>
    </source>
</evidence>
<name>A0A1X7CEV5_9BACT</name>
<feature type="transmembrane region" description="Helical" evidence="9">
    <location>
        <begin position="336"/>
        <end position="357"/>
    </location>
</feature>
<dbReference type="AlphaFoldDB" id="A0A1X7CEV5"/>
<feature type="transmembrane region" description="Helical" evidence="9">
    <location>
        <begin position="197"/>
        <end position="222"/>
    </location>
</feature>
<dbReference type="RefSeq" id="WP_085098600.1">
    <property type="nucleotide sequence ID" value="NZ_FWZU01000001.1"/>
</dbReference>
<feature type="transmembrane region" description="Helical" evidence="9">
    <location>
        <begin position="51"/>
        <end position="72"/>
    </location>
</feature>
<keyword evidence="7 8" id="KW-0472">Membrane</keyword>
<dbReference type="InterPro" id="IPR002657">
    <property type="entry name" value="BilAc:Na_symport/Acr3"/>
</dbReference>
<dbReference type="GO" id="GO:0015104">
    <property type="term" value="F:antimonite transmembrane transporter activity"/>
    <property type="evidence" value="ECO:0007669"/>
    <property type="project" value="TreeGrafter"/>
</dbReference>
<reference evidence="11" key="1">
    <citation type="submission" date="2017-04" db="EMBL/GenBank/DDBJ databases">
        <authorList>
            <person name="Varghese N."/>
            <person name="Submissions S."/>
        </authorList>
    </citation>
    <scope>NUCLEOTIDE SEQUENCE [LARGE SCALE GENOMIC DNA]</scope>
    <source>
        <strain evidence="11">K3S</strain>
    </source>
</reference>
<dbReference type="GO" id="GO:0005886">
    <property type="term" value="C:plasma membrane"/>
    <property type="evidence" value="ECO:0007669"/>
    <property type="project" value="UniProtKB-SubCell"/>
</dbReference>
<evidence type="ECO:0000256" key="5">
    <source>
        <dbReference type="ARBA" id="ARBA00022692"/>
    </source>
</evidence>
<keyword evidence="4 8" id="KW-1003">Cell membrane</keyword>
<evidence type="ECO:0000256" key="3">
    <source>
        <dbReference type="ARBA" id="ARBA00022448"/>
    </source>
</evidence>
<feature type="transmembrane region" description="Helical" evidence="9">
    <location>
        <begin position="302"/>
        <end position="324"/>
    </location>
</feature>
<dbReference type="Pfam" id="PF01758">
    <property type="entry name" value="SBF"/>
    <property type="match status" value="1"/>
</dbReference>
<evidence type="ECO:0000256" key="6">
    <source>
        <dbReference type="ARBA" id="ARBA00022989"/>
    </source>
</evidence>
<comment type="subcellular location">
    <subcellularLocation>
        <location evidence="1 8">Cell membrane</location>
        <topology evidence="1 8">Multi-pass membrane protein</topology>
    </subcellularLocation>
</comment>
<evidence type="ECO:0000313" key="10">
    <source>
        <dbReference type="EMBL" id="SME95406.1"/>
    </source>
</evidence>
<dbReference type="Proteomes" id="UP000192906">
    <property type="component" value="Unassembled WGS sequence"/>
</dbReference>
<dbReference type="InterPro" id="IPR038770">
    <property type="entry name" value="Na+/solute_symporter_sf"/>
</dbReference>
<keyword evidence="5 8" id="KW-0812">Transmembrane</keyword>
<evidence type="ECO:0000256" key="7">
    <source>
        <dbReference type="ARBA" id="ARBA00023136"/>
    </source>
</evidence>
<dbReference type="PANTHER" id="PTHR43057:SF1">
    <property type="entry name" value="ARSENICAL-RESISTANCE PROTEIN 3"/>
    <property type="match status" value="1"/>
</dbReference>
<protein>
    <submittedName>
        <fullName evidence="10">Arsenite transporter, ACR3 family</fullName>
    </submittedName>
</protein>
<keyword evidence="3 8" id="KW-0813">Transport</keyword>
<feature type="transmembrane region" description="Helical" evidence="9">
    <location>
        <begin position="21"/>
        <end position="39"/>
    </location>
</feature>
<sequence length="396" mass="42973">MINKTGPVNDRKMTSIFERYLTVWVGLCIIGGILLGKVAPGLAKNLDGMSLYVNGAPVVSIPIAICLFFMMYPIMVKIDFASVIKAGKSGKPVFLTLFINWCVKPFTMYAIAIFFLGYCFKSFIGVDAVDLVKMPFGLDLAVGSLHGAGTVVLQDGIKMLQIPLWRSYFAGCILLGIAPCTAMVLVWGYLAQGNDGLTLVMVAINSLAMLILYGVLGGFLLGVGQLPVPWQALLLSVAIYVALPLFAGYFSRKWIIKSKGETWFKEKFLHVLTPITISALLLTLVLLFSFKGEVILANPLTIVWISIPLFLQTILIFAVGYIAAKFMNLNYEDAAPAAMIGASNHFEVAIATAVMIFGLSSGAALATVVGVLIEVPVMLMLVGFCKRTRGWFTHTK</sequence>
<dbReference type="GO" id="GO:0015297">
    <property type="term" value="F:antiporter activity"/>
    <property type="evidence" value="ECO:0007669"/>
    <property type="project" value="UniProtKB-UniRule"/>
</dbReference>
<dbReference type="PIRSF" id="PIRSF005508">
    <property type="entry name" value="Acr3"/>
    <property type="match status" value="1"/>
</dbReference>
<dbReference type="InterPro" id="IPR004706">
    <property type="entry name" value="Arsenical-R_Acr3"/>
</dbReference>
<feature type="transmembrane region" description="Helical" evidence="9">
    <location>
        <begin position="168"/>
        <end position="190"/>
    </location>
</feature>
<keyword evidence="6 8" id="KW-1133">Transmembrane helix</keyword>
<keyword evidence="11" id="KW-1185">Reference proteome</keyword>
<evidence type="ECO:0000256" key="2">
    <source>
        <dbReference type="ARBA" id="ARBA00010110"/>
    </source>
</evidence>
<dbReference type="OrthoDB" id="5290400at2"/>
<feature type="transmembrane region" description="Helical" evidence="9">
    <location>
        <begin position="271"/>
        <end position="290"/>
    </location>
</feature>
<dbReference type="STRING" id="1519643.SAMN06295933_0801"/>
<accession>A0A1X7CEV5</accession>
<comment type="similarity">
    <text evidence="2 8">Belongs to the arsenical resistance-3 (ACR3) (TC 2.A.59) family.</text>
</comment>
<dbReference type="PANTHER" id="PTHR43057">
    <property type="entry name" value="ARSENITE EFFLUX TRANSPORTER"/>
    <property type="match status" value="1"/>
</dbReference>
<evidence type="ECO:0000256" key="1">
    <source>
        <dbReference type="ARBA" id="ARBA00004651"/>
    </source>
</evidence>
<dbReference type="GO" id="GO:0015105">
    <property type="term" value="F:arsenite transmembrane transporter activity"/>
    <property type="evidence" value="ECO:0007669"/>
    <property type="project" value="TreeGrafter"/>
</dbReference>
<dbReference type="NCBIfam" id="TIGR00832">
    <property type="entry name" value="acr3"/>
    <property type="match status" value="1"/>
</dbReference>
<organism evidence="10 11">
    <name type="scientific">Desulfovibrio gilichinskyi</name>
    <dbReference type="NCBI Taxonomy" id="1519643"/>
    <lineage>
        <taxon>Bacteria</taxon>
        <taxon>Pseudomonadati</taxon>
        <taxon>Thermodesulfobacteriota</taxon>
        <taxon>Desulfovibrionia</taxon>
        <taxon>Desulfovibrionales</taxon>
        <taxon>Desulfovibrionaceae</taxon>
        <taxon>Desulfovibrio</taxon>
    </lineage>
</organism>
<feature type="transmembrane region" description="Helical" evidence="9">
    <location>
        <begin position="363"/>
        <end position="384"/>
    </location>
</feature>
<dbReference type="Gene3D" id="1.20.1530.20">
    <property type="match status" value="1"/>
</dbReference>
<gene>
    <name evidence="10" type="ORF">SAMN06295933_0801</name>
</gene>
<evidence type="ECO:0000313" key="11">
    <source>
        <dbReference type="Proteomes" id="UP000192906"/>
    </source>
</evidence>
<evidence type="ECO:0000256" key="4">
    <source>
        <dbReference type="ARBA" id="ARBA00022475"/>
    </source>
</evidence>
<feature type="transmembrane region" description="Helical" evidence="9">
    <location>
        <begin position="228"/>
        <end position="250"/>
    </location>
</feature>